<feature type="compositionally biased region" description="Basic residues" evidence="9">
    <location>
        <begin position="18"/>
        <end position="27"/>
    </location>
</feature>
<name>J5PXH6_SACK1</name>
<dbReference type="SUPFAM" id="SSF111430">
    <property type="entry name" value="YAP1 redox domain"/>
    <property type="match status" value="1"/>
</dbReference>
<evidence type="ECO:0000256" key="3">
    <source>
        <dbReference type="ARBA" id="ARBA00023015"/>
    </source>
</evidence>
<dbReference type="GO" id="GO:0001228">
    <property type="term" value="F:DNA-binding transcription activator activity, RNA polymerase II-specific"/>
    <property type="evidence" value="ECO:0007669"/>
    <property type="project" value="TreeGrafter"/>
</dbReference>
<accession>J5PXH6</accession>
<evidence type="ECO:0000256" key="7">
    <source>
        <dbReference type="ARBA" id="ARBA00038132"/>
    </source>
</evidence>
<feature type="coiled-coil region" evidence="8">
    <location>
        <begin position="50"/>
        <end position="80"/>
    </location>
</feature>
<dbReference type="PANTHER" id="PTHR40621:SF6">
    <property type="entry name" value="AP-1-LIKE TRANSCRIPTION FACTOR YAP1-RELATED"/>
    <property type="match status" value="1"/>
</dbReference>
<dbReference type="InterPro" id="IPR023167">
    <property type="entry name" value="Yap1_redox_dom_sf"/>
</dbReference>
<dbReference type="InterPro" id="IPR046347">
    <property type="entry name" value="bZIP_sf"/>
</dbReference>
<evidence type="ECO:0000313" key="10">
    <source>
        <dbReference type="EMBL" id="EJT44313.1"/>
    </source>
</evidence>
<dbReference type="Gene3D" id="1.10.238.100">
    <property type="entry name" value="YAP1 redox domain. Chain B"/>
    <property type="match status" value="1"/>
</dbReference>
<reference evidence="11" key="2">
    <citation type="journal article" date="2011" name="G3 (Bethesda)">
        <title>The awesome power of yeast evolutionary genetics: New genome sequences and strain resources for the Saccharomyces sensu stricto genus.</title>
        <authorList>
            <person name="Scannell D.R."/>
            <person name="Zill O.A."/>
            <person name="Rokas A."/>
            <person name="Payen C."/>
            <person name="Dunham M.J."/>
            <person name="Eisen M.B."/>
            <person name="Rine J."/>
            <person name="Johnston M."/>
            <person name="Hittinger C.T."/>
        </authorList>
    </citation>
    <scope>GENOME REANNOTATION</scope>
    <source>
        <strain evidence="11">ATCC MYA-4449 / AS 2.2408 / CBS 8840 / NBRC 1802 / NCYC 2889</strain>
    </source>
</reference>
<evidence type="ECO:0000256" key="8">
    <source>
        <dbReference type="SAM" id="Coils"/>
    </source>
</evidence>
<keyword evidence="3" id="KW-0805">Transcription regulation</keyword>
<dbReference type="AlphaFoldDB" id="J5PXH6"/>
<dbReference type="InterPro" id="IPR050936">
    <property type="entry name" value="AP-1-like"/>
</dbReference>
<dbReference type="GO" id="GO:0000976">
    <property type="term" value="F:transcription cis-regulatory region binding"/>
    <property type="evidence" value="ECO:0007669"/>
    <property type="project" value="InterPro"/>
</dbReference>
<keyword evidence="11" id="KW-1185">Reference proteome</keyword>
<organism evidence="10 11">
    <name type="scientific">Saccharomyces kudriavzevii (strain ATCC MYA-4449 / AS 2.2408 / CBS 8840 / NBRC 1802 / NCYC 2889)</name>
    <name type="common">Yeast</name>
    <dbReference type="NCBI Taxonomy" id="226230"/>
    <lineage>
        <taxon>Eukaryota</taxon>
        <taxon>Fungi</taxon>
        <taxon>Dikarya</taxon>
        <taxon>Ascomycota</taxon>
        <taxon>Saccharomycotina</taxon>
        <taxon>Saccharomycetes</taxon>
        <taxon>Saccharomycetales</taxon>
        <taxon>Saccharomycetaceae</taxon>
        <taxon>Saccharomyces</taxon>
    </lineage>
</organism>
<feature type="region of interest" description="Disordered" evidence="9">
    <location>
        <begin position="1"/>
        <end position="43"/>
    </location>
</feature>
<comment type="similarity">
    <text evidence="7">Belongs to the bZIP family. YAP subfamily.</text>
</comment>
<evidence type="ECO:0000256" key="5">
    <source>
        <dbReference type="ARBA" id="ARBA00023163"/>
    </source>
</evidence>
<dbReference type="PANTHER" id="PTHR40621">
    <property type="entry name" value="TRANSCRIPTION FACTOR KAPC-RELATED"/>
    <property type="match status" value="1"/>
</dbReference>
<keyword evidence="5" id="KW-0804">Transcription</keyword>
<dbReference type="SUPFAM" id="SSF57959">
    <property type="entry name" value="Leucine zipper domain"/>
    <property type="match status" value="1"/>
</dbReference>
<keyword evidence="4" id="KW-0010">Activator</keyword>
<protein>
    <submittedName>
        <fullName evidence="10">ARR1-like protein</fullName>
    </submittedName>
</protein>
<dbReference type="Gene3D" id="1.20.5.170">
    <property type="match status" value="1"/>
</dbReference>
<evidence type="ECO:0000256" key="6">
    <source>
        <dbReference type="ARBA" id="ARBA00023242"/>
    </source>
</evidence>
<dbReference type="EMBL" id="AACI03000396">
    <property type="protein sequence ID" value="EJT44313.1"/>
    <property type="molecule type" value="Genomic_DNA"/>
</dbReference>
<evidence type="ECO:0000313" key="11">
    <source>
        <dbReference type="Proteomes" id="UP000002753"/>
    </source>
</evidence>
<evidence type="ECO:0000256" key="1">
    <source>
        <dbReference type="ARBA" id="ARBA00004123"/>
    </source>
</evidence>
<keyword evidence="8" id="KW-0175">Coiled coil</keyword>
<dbReference type="GO" id="GO:0005737">
    <property type="term" value="C:cytoplasm"/>
    <property type="evidence" value="ECO:0007669"/>
    <property type="project" value="UniProtKB-SubCell"/>
</dbReference>
<evidence type="ECO:0000256" key="2">
    <source>
        <dbReference type="ARBA" id="ARBA00004496"/>
    </source>
</evidence>
<dbReference type="GO" id="GO:0090575">
    <property type="term" value="C:RNA polymerase II transcription regulator complex"/>
    <property type="evidence" value="ECO:0007669"/>
    <property type="project" value="TreeGrafter"/>
</dbReference>
<comment type="subcellular location">
    <subcellularLocation>
        <location evidence="2">Cytoplasm</location>
    </subcellularLocation>
    <subcellularLocation>
        <location evidence="1">Nucleus</location>
    </subcellularLocation>
</comment>
<comment type="caution">
    <text evidence="10">The sequence shown here is derived from an EMBL/GenBank/DDBJ whole genome shotgun (WGS) entry which is preliminary data.</text>
</comment>
<sequence>MSLETNMSKRRITDKIMSKPRGRKGGRKPSFTPPKDKRTAQLRASQNAFRKRKLERLEELEKKEAQLKVRNDQIHVLKKENELLNVMLGSLLTERNMSSNERNISKTCCEKNPSPNNILDGSVILSTTYNSLEIQKCYVFFKQLLSICGGKSCTVPSPWDSSDRSFYPIDCLNLSADVLDQSFLDDPISEVHTFDDFNGKLDNIFSKPSTTQIGKPNNFFTEEVDAMETAAASTVITPGFHSGQRYTTDSFESDVLLSAMDIWHFIKVHSRVNTFDLENLGTELKKTAICSNFDILISLKHFVRVFSSKL</sequence>
<evidence type="ECO:0000256" key="9">
    <source>
        <dbReference type="SAM" id="MobiDB-lite"/>
    </source>
</evidence>
<evidence type="ECO:0000256" key="4">
    <source>
        <dbReference type="ARBA" id="ARBA00023159"/>
    </source>
</evidence>
<keyword evidence="6" id="KW-0539">Nucleus</keyword>
<reference evidence="10 11" key="1">
    <citation type="journal article" date="2003" name="Science">
        <title>Finding functional features in Saccharomyces genomes by phylogenetic footprinting.</title>
        <authorList>
            <person name="Cliften P.F."/>
            <person name="Sudarsanam P."/>
            <person name="Desikan A."/>
            <person name="Fulton L."/>
            <person name="Fulton B."/>
            <person name="Majors J."/>
            <person name="Waterston R."/>
            <person name="Cohen B.A."/>
            <person name="Johnston M."/>
        </authorList>
    </citation>
    <scope>NUCLEOTIDE SEQUENCE [LARGE SCALE GENOMIC DNA]</scope>
    <source>
        <strain evidence="11">ATCC MYA-4449 / AS 2.2408 / CBS 8840 / NBRC 1802 / NCYC 2889</strain>
    </source>
</reference>
<gene>
    <name evidence="10" type="primary">YPR199C</name>
    <name evidence="10" type="ORF">SKUD_199503</name>
</gene>
<dbReference type="HOGENOM" id="CLU_947336_0_0_1"/>
<dbReference type="Proteomes" id="UP000002753">
    <property type="component" value="Unassembled WGS sequence"/>
</dbReference>
<proteinExistence type="inferred from homology"/>